<dbReference type="PANTHER" id="PTHR41324:SF1">
    <property type="entry name" value="DUF2232 DOMAIN-CONTAINING PROTEIN"/>
    <property type="match status" value="1"/>
</dbReference>
<gene>
    <name evidence="2" type="ORF">OE104_13625</name>
</gene>
<dbReference type="InterPro" id="IPR018710">
    <property type="entry name" value="DUF2232"/>
</dbReference>
<sequence>MKTKKITEGAVMIAIYAVMLLIFLYIPLLGTIFTFVLPIPFIYFTAKYGWKDGLVFFIGAAIISFIVGNIYTFPATFLMGLTGLVFGIGIQKRIGQFNTYILATLTFVINIILFYFLSALLFEVNYFQELIQMVEQSIDEMLVTLEAFGQEIPVDVKEQLYNFPTLITTILPYLLIMSSGIYVLITQAISFPILKKFGMTLPKAKPFRELSMPKQFVWYLLILVLFSMFVPADQGSFINTVIVNLLYITQTLFTIQGITFLFYFAHEKKMHKAIPAIVAIFVVLNPLLNPLLIILGIIDVGFELRKRISNRK</sequence>
<dbReference type="EMBL" id="CP106878">
    <property type="protein sequence ID" value="WAA09549.1"/>
    <property type="molecule type" value="Genomic_DNA"/>
</dbReference>
<keyword evidence="1" id="KW-0472">Membrane</keyword>
<evidence type="ECO:0000313" key="2">
    <source>
        <dbReference type="EMBL" id="WAA09549.1"/>
    </source>
</evidence>
<keyword evidence="3" id="KW-1185">Reference proteome</keyword>
<organism evidence="2 3">
    <name type="scientific">Fervidibacillus albus</name>
    <dbReference type="NCBI Taxonomy" id="2980026"/>
    <lineage>
        <taxon>Bacteria</taxon>
        <taxon>Bacillati</taxon>
        <taxon>Bacillota</taxon>
        <taxon>Bacilli</taxon>
        <taxon>Bacillales</taxon>
        <taxon>Bacillaceae</taxon>
        <taxon>Fervidibacillus</taxon>
    </lineage>
</organism>
<feature type="transmembrane region" description="Helical" evidence="1">
    <location>
        <begin position="100"/>
        <end position="122"/>
    </location>
</feature>
<dbReference type="Gene3D" id="1.10.1760.20">
    <property type="match status" value="1"/>
</dbReference>
<dbReference type="Proteomes" id="UP001164718">
    <property type="component" value="Chromosome"/>
</dbReference>
<feature type="transmembrane region" description="Helical" evidence="1">
    <location>
        <begin position="244"/>
        <end position="264"/>
    </location>
</feature>
<feature type="transmembrane region" description="Helical" evidence="1">
    <location>
        <begin position="170"/>
        <end position="194"/>
    </location>
</feature>
<protein>
    <submittedName>
        <fullName evidence="2">YybS family protein</fullName>
    </submittedName>
</protein>
<dbReference type="RefSeq" id="WP_275417330.1">
    <property type="nucleotide sequence ID" value="NZ_CP106878.1"/>
</dbReference>
<accession>A0A9E8LVG9</accession>
<feature type="transmembrane region" description="Helical" evidence="1">
    <location>
        <begin position="215"/>
        <end position="232"/>
    </location>
</feature>
<reference evidence="2" key="1">
    <citation type="submission" date="2022-09" db="EMBL/GenBank/DDBJ databases">
        <title>Complete Genomes of Fervidibacillus albus and Fervidibacillus halotolerans isolated from tidal flat sediments.</title>
        <authorList>
            <person name="Kwon K.K."/>
            <person name="Yang S.-H."/>
            <person name="Park M.J."/>
            <person name="Oh H.-M."/>
        </authorList>
    </citation>
    <scope>NUCLEOTIDE SEQUENCE</scope>
    <source>
        <strain evidence="2">MEBiC13591</strain>
    </source>
</reference>
<dbReference type="KEGG" id="faf:OE104_13625"/>
<feature type="transmembrane region" description="Helical" evidence="1">
    <location>
        <begin position="55"/>
        <end position="88"/>
    </location>
</feature>
<dbReference type="PANTHER" id="PTHR41324">
    <property type="entry name" value="MEMBRANE PROTEIN-RELATED"/>
    <property type="match status" value="1"/>
</dbReference>
<keyword evidence="1" id="KW-0812">Transmembrane</keyword>
<feature type="transmembrane region" description="Helical" evidence="1">
    <location>
        <begin position="276"/>
        <end position="298"/>
    </location>
</feature>
<feature type="transmembrane region" description="Helical" evidence="1">
    <location>
        <begin position="12"/>
        <end position="43"/>
    </location>
</feature>
<name>A0A9E8LVG9_9BACI</name>
<evidence type="ECO:0000256" key="1">
    <source>
        <dbReference type="SAM" id="Phobius"/>
    </source>
</evidence>
<keyword evidence="1" id="KW-1133">Transmembrane helix</keyword>
<dbReference type="AlphaFoldDB" id="A0A9E8LVG9"/>
<proteinExistence type="predicted"/>
<dbReference type="Pfam" id="PF09991">
    <property type="entry name" value="DUF2232"/>
    <property type="match status" value="1"/>
</dbReference>
<evidence type="ECO:0000313" key="3">
    <source>
        <dbReference type="Proteomes" id="UP001164718"/>
    </source>
</evidence>